<reference evidence="3 4" key="1">
    <citation type="submission" date="2019-10" db="EMBL/GenBank/DDBJ databases">
        <title>New species of Slilvanegrellaceae.</title>
        <authorList>
            <person name="Pitt A."/>
            <person name="Hahn M.W."/>
        </authorList>
    </citation>
    <scope>NUCLEOTIDE SEQUENCE [LARGE SCALE GENOMIC DNA]</scope>
    <source>
        <strain evidence="3 4">SP-Ram-0.45-NSY-1</strain>
    </source>
</reference>
<gene>
    <name evidence="3" type="ORF">GCL60_09750</name>
</gene>
<feature type="transmembrane region" description="Helical" evidence="1">
    <location>
        <begin position="21"/>
        <end position="41"/>
    </location>
</feature>
<dbReference type="AlphaFoldDB" id="A0A6N6VWR8"/>
<dbReference type="PANTHER" id="PTHR37938:SF1">
    <property type="entry name" value="BLL0215 PROTEIN"/>
    <property type="match status" value="1"/>
</dbReference>
<dbReference type="Proteomes" id="UP000437748">
    <property type="component" value="Unassembled WGS sequence"/>
</dbReference>
<evidence type="ECO:0000259" key="2">
    <source>
        <dbReference type="Pfam" id="PF03703"/>
    </source>
</evidence>
<organism evidence="3 4">
    <name type="scientific">Silvanigrella paludirubra</name>
    <dbReference type="NCBI Taxonomy" id="2499159"/>
    <lineage>
        <taxon>Bacteria</taxon>
        <taxon>Pseudomonadati</taxon>
        <taxon>Bdellovibrionota</taxon>
        <taxon>Oligoflexia</taxon>
        <taxon>Silvanigrellales</taxon>
        <taxon>Silvanigrellaceae</taxon>
        <taxon>Silvanigrella</taxon>
    </lineage>
</organism>
<dbReference type="RefSeq" id="WP_153420528.1">
    <property type="nucleotide sequence ID" value="NZ_WFLM01000003.1"/>
</dbReference>
<keyword evidence="4" id="KW-1185">Reference proteome</keyword>
<evidence type="ECO:0000313" key="4">
    <source>
        <dbReference type="Proteomes" id="UP000437748"/>
    </source>
</evidence>
<dbReference type="OrthoDB" id="5298243at2"/>
<dbReference type="PANTHER" id="PTHR37938">
    <property type="entry name" value="BLL0215 PROTEIN"/>
    <property type="match status" value="1"/>
</dbReference>
<proteinExistence type="predicted"/>
<dbReference type="EMBL" id="WFLM01000003">
    <property type="protein sequence ID" value="KAB8039129.1"/>
    <property type="molecule type" value="Genomic_DNA"/>
</dbReference>
<evidence type="ECO:0000313" key="3">
    <source>
        <dbReference type="EMBL" id="KAB8039129.1"/>
    </source>
</evidence>
<accession>A0A6N6VWR8</accession>
<comment type="caution">
    <text evidence="3">The sequence shown here is derived from an EMBL/GenBank/DDBJ whole genome shotgun (WGS) entry which is preliminary data.</text>
</comment>
<name>A0A6N6VWR8_9BACT</name>
<dbReference type="InterPro" id="IPR005182">
    <property type="entry name" value="YdbS-like_PH"/>
</dbReference>
<feature type="transmembrane region" description="Helical" evidence="1">
    <location>
        <begin position="47"/>
        <end position="64"/>
    </location>
</feature>
<protein>
    <submittedName>
        <fullName evidence="3">PH domain-containing protein</fullName>
    </submittedName>
</protein>
<keyword evidence="1" id="KW-0472">Membrane</keyword>
<keyword evidence="1" id="KW-0812">Transmembrane</keyword>
<sequence>MALKLRANEELKIKVDFHWSSYLVPGLWAFAITIGFISHVISGGSNLVMILIIGWGPLIYKLLANRCKDYSVTNQRLYVEEGIIAKKKKDIPLQKINDLEVSQGIIQRMLGSGNILVLTGNDKPTKLTNIDNPEVFKNKISEITGQISHKATSSHPSLLNLDAQN</sequence>
<evidence type="ECO:0000256" key="1">
    <source>
        <dbReference type="SAM" id="Phobius"/>
    </source>
</evidence>
<feature type="domain" description="YdbS-like PH" evidence="2">
    <location>
        <begin position="70"/>
        <end position="140"/>
    </location>
</feature>
<keyword evidence="1" id="KW-1133">Transmembrane helix</keyword>
<dbReference type="Pfam" id="PF03703">
    <property type="entry name" value="bPH_2"/>
    <property type="match status" value="1"/>
</dbReference>